<dbReference type="InterPro" id="IPR004372">
    <property type="entry name" value="Ac/propionate_kinase"/>
</dbReference>
<keyword evidence="5 9" id="KW-0547">Nucleotide-binding</keyword>
<feature type="binding site" evidence="9">
    <location>
        <position position="98"/>
    </location>
    <ligand>
        <name>substrate</name>
    </ligand>
</feature>
<comment type="similarity">
    <text evidence="1 9 10">Belongs to the acetokinase family.</text>
</comment>
<feature type="site" description="Transition state stabilizer" evidence="9">
    <location>
        <position position="246"/>
    </location>
</feature>
<keyword evidence="3 9" id="KW-0808">Transferase</keyword>
<evidence type="ECO:0000256" key="3">
    <source>
        <dbReference type="ARBA" id="ARBA00022679"/>
    </source>
</evidence>
<dbReference type="InterPro" id="IPR043129">
    <property type="entry name" value="ATPase_NBD"/>
</dbReference>
<keyword evidence="7 9" id="KW-0067">ATP-binding</keyword>
<dbReference type="EC" id="2.7.2.1" evidence="9"/>
<keyword evidence="8 9" id="KW-0460">Magnesium</keyword>
<evidence type="ECO:0000256" key="7">
    <source>
        <dbReference type="ARBA" id="ARBA00022840"/>
    </source>
</evidence>
<dbReference type="Proteomes" id="UP001187221">
    <property type="component" value="Unassembled WGS sequence"/>
</dbReference>
<dbReference type="GO" id="GO:0016301">
    <property type="term" value="F:kinase activity"/>
    <property type="evidence" value="ECO:0007669"/>
    <property type="project" value="UniProtKB-KW"/>
</dbReference>
<feature type="binding site" evidence="9">
    <location>
        <position position="384"/>
    </location>
    <ligand>
        <name>Mg(2+)</name>
        <dbReference type="ChEBI" id="CHEBI:18420"/>
    </ligand>
</feature>
<keyword evidence="12" id="KW-1185">Reference proteome</keyword>
<sequence length="407" mass="43521">MTRSIISLNSGSSSIKFGLYHLEEQGPVHVAGGKLEGIGTAPRIRIHSDTGEILLEKSWGEGTKDGGAGLTHEPLLSELYDWAHDHLQDHAIVAVGHRVVHGGGRYWAPRLIDEALVAELDTFSPLAPLHQPHNLAAIREIARKAPHLVQVACFDTGFHHAMPGVATRLPLPRAYAARGMRRYGFHGLSYEYVSARLATLDPALAQGRVIVAHLGNGASLCAMRGGASVDTTMGFTALDGLIMGTRTGMLDPGAVIHLQLQEGLSAHEVESMLYRRSGLLGLSELSSDMRSLHASDDPRAAEAIESFVWTAARQMGALMVSLEGLDGLVFTAGIGENDPVIRAAICARLAWTGLVLDEAANAANAPVISSPESRVIVRVIPTDEERQIALHTFSLTQPFMDAAKGDS</sequence>
<evidence type="ECO:0000256" key="5">
    <source>
        <dbReference type="ARBA" id="ARBA00022741"/>
    </source>
</evidence>
<feature type="site" description="Transition state stabilizer" evidence="9">
    <location>
        <position position="186"/>
    </location>
</feature>
<dbReference type="PANTHER" id="PTHR21060:SF21">
    <property type="entry name" value="ACETATE KINASE"/>
    <property type="match status" value="1"/>
</dbReference>
<keyword evidence="4 9" id="KW-0479">Metal-binding</keyword>
<dbReference type="EMBL" id="BTFW01000001">
    <property type="protein sequence ID" value="GMM59717.1"/>
    <property type="molecule type" value="Genomic_DNA"/>
</dbReference>
<organism evidence="11 12">
    <name type="scientific">Novosphingobium pituita</name>
    <dbReference type="NCBI Taxonomy" id="3056842"/>
    <lineage>
        <taxon>Bacteria</taxon>
        <taxon>Pseudomonadati</taxon>
        <taxon>Pseudomonadota</taxon>
        <taxon>Alphaproteobacteria</taxon>
        <taxon>Sphingomonadales</taxon>
        <taxon>Sphingomonadaceae</taxon>
        <taxon>Novosphingobium</taxon>
    </lineage>
</organism>
<dbReference type="PANTHER" id="PTHR21060">
    <property type="entry name" value="ACETATE KINASE"/>
    <property type="match status" value="1"/>
</dbReference>
<dbReference type="InterPro" id="IPR023865">
    <property type="entry name" value="Aliphatic_acid_kinase_CS"/>
</dbReference>
<comment type="pathway">
    <text evidence="9">Metabolic intermediate biosynthesis; acetyl-CoA biosynthesis; acetyl-CoA from acetate: step 1/2.</text>
</comment>
<evidence type="ECO:0000313" key="11">
    <source>
        <dbReference type="EMBL" id="GMM59717.1"/>
    </source>
</evidence>
<evidence type="ECO:0000256" key="1">
    <source>
        <dbReference type="ARBA" id="ARBA00008748"/>
    </source>
</evidence>
<comment type="function">
    <text evidence="9">Catalyzes the formation of acetyl phosphate from acetate and ATP. Can also catalyze the reverse reaction.</text>
</comment>
<keyword evidence="2 9" id="KW-0963">Cytoplasm</keyword>
<evidence type="ECO:0000256" key="6">
    <source>
        <dbReference type="ARBA" id="ARBA00022777"/>
    </source>
</evidence>
<dbReference type="Pfam" id="PF00871">
    <property type="entry name" value="Acetate_kinase"/>
    <property type="match status" value="1"/>
</dbReference>
<name>A0ABQ6P383_9SPHN</name>
<evidence type="ECO:0000256" key="8">
    <source>
        <dbReference type="ARBA" id="ARBA00022842"/>
    </source>
</evidence>
<keyword evidence="6 9" id="KW-0418">Kinase</keyword>
<evidence type="ECO:0000313" key="12">
    <source>
        <dbReference type="Proteomes" id="UP001187221"/>
    </source>
</evidence>
<dbReference type="HAMAP" id="MF_00020">
    <property type="entry name" value="Acetate_kinase"/>
    <property type="match status" value="1"/>
</dbReference>
<comment type="subunit">
    <text evidence="9">Homodimer.</text>
</comment>
<dbReference type="NCBIfam" id="TIGR00016">
    <property type="entry name" value="ackA"/>
    <property type="match status" value="1"/>
</dbReference>
<comment type="subcellular location">
    <subcellularLocation>
        <location evidence="9">Cytoplasm</location>
    </subcellularLocation>
</comment>
<comment type="caution">
    <text evidence="11">The sequence shown here is derived from an EMBL/GenBank/DDBJ whole genome shotgun (WGS) entry which is preliminary data.</text>
</comment>
<evidence type="ECO:0000256" key="10">
    <source>
        <dbReference type="RuleBase" id="RU003835"/>
    </source>
</evidence>
<dbReference type="RefSeq" id="WP_317973563.1">
    <property type="nucleotide sequence ID" value="NZ_BTFW01000001.1"/>
</dbReference>
<dbReference type="Gene3D" id="3.30.420.40">
    <property type="match status" value="2"/>
</dbReference>
<reference evidence="11 12" key="1">
    <citation type="submission" date="2023-06" db="EMBL/GenBank/DDBJ databases">
        <title>Draft genome sequence of Novosphingobium sp. strain IK01.</title>
        <authorList>
            <person name="Hatamoto M."/>
            <person name="Ikarashi T."/>
            <person name="Yamaguchi T."/>
        </authorList>
    </citation>
    <scope>NUCLEOTIDE SEQUENCE [LARGE SCALE GENOMIC DNA]</scope>
    <source>
        <strain evidence="11 12">IK01</strain>
    </source>
</reference>
<feature type="active site" description="Proton donor/acceptor" evidence="9">
    <location>
        <position position="155"/>
    </location>
</feature>
<dbReference type="SUPFAM" id="SSF53067">
    <property type="entry name" value="Actin-like ATPase domain"/>
    <property type="match status" value="2"/>
</dbReference>
<comment type="cofactor">
    <cofactor evidence="9">
        <name>Mg(2+)</name>
        <dbReference type="ChEBI" id="CHEBI:18420"/>
    </cofactor>
    <cofactor evidence="9">
        <name>Mn(2+)</name>
        <dbReference type="ChEBI" id="CHEBI:29035"/>
    </cofactor>
    <text evidence="9">Mg(2+). Can also accept Mn(2+).</text>
</comment>
<evidence type="ECO:0000256" key="9">
    <source>
        <dbReference type="HAMAP-Rule" id="MF_00020"/>
    </source>
</evidence>
<feature type="binding site" evidence="9">
    <location>
        <begin position="213"/>
        <end position="217"/>
    </location>
    <ligand>
        <name>ATP</name>
        <dbReference type="ChEBI" id="CHEBI:30616"/>
    </ligand>
</feature>
<dbReference type="PRINTS" id="PR00471">
    <property type="entry name" value="ACETATEKNASE"/>
</dbReference>
<protein>
    <recommendedName>
        <fullName evidence="9">Acetate kinase</fullName>
        <ecNumber evidence="9">2.7.2.1</ecNumber>
    </recommendedName>
    <alternativeName>
        <fullName evidence="9">Acetokinase</fullName>
    </alternativeName>
</protein>
<dbReference type="InterPro" id="IPR000890">
    <property type="entry name" value="Aliphatic_acid_kin_short-chain"/>
</dbReference>
<dbReference type="PROSITE" id="PS01076">
    <property type="entry name" value="ACETATE_KINASE_2"/>
    <property type="match status" value="1"/>
</dbReference>
<evidence type="ECO:0000256" key="4">
    <source>
        <dbReference type="ARBA" id="ARBA00022723"/>
    </source>
</evidence>
<gene>
    <name evidence="9" type="primary">ackA</name>
    <name evidence="11" type="ORF">NUTIK01_04940</name>
</gene>
<dbReference type="PROSITE" id="PS01075">
    <property type="entry name" value="ACETATE_KINASE_1"/>
    <property type="match status" value="1"/>
</dbReference>
<comment type="catalytic activity">
    <reaction evidence="9">
        <text>acetate + ATP = acetyl phosphate + ADP</text>
        <dbReference type="Rhea" id="RHEA:11352"/>
        <dbReference type="ChEBI" id="CHEBI:22191"/>
        <dbReference type="ChEBI" id="CHEBI:30089"/>
        <dbReference type="ChEBI" id="CHEBI:30616"/>
        <dbReference type="ChEBI" id="CHEBI:456216"/>
        <dbReference type="EC" id="2.7.2.1"/>
    </reaction>
</comment>
<feature type="binding site" evidence="9">
    <location>
        <position position="16"/>
    </location>
    <ligand>
        <name>ATP</name>
        <dbReference type="ChEBI" id="CHEBI:30616"/>
    </ligand>
</feature>
<feature type="binding site" evidence="9">
    <location>
        <position position="9"/>
    </location>
    <ligand>
        <name>Mg(2+)</name>
        <dbReference type="ChEBI" id="CHEBI:18420"/>
    </ligand>
</feature>
<feature type="binding site" evidence="9">
    <location>
        <begin position="288"/>
        <end position="290"/>
    </location>
    <ligand>
        <name>ATP</name>
        <dbReference type="ChEBI" id="CHEBI:30616"/>
    </ligand>
</feature>
<dbReference type="PIRSF" id="PIRSF000722">
    <property type="entry name" value="Acetate_prop_kin"/>
    <property type="match status" value="1"/>
</dbReference>
<proteinExistence type="inferred from homology"/>
<evidence type="ECO:0000256" key="2">
    <source>
        <dbReference type="ARBA" id="ARBA00022490"/>
    </source>
</evidence>
<feature type="binding site" evidence="9">
    <location>
        <begin position="333"/>
        <end position="337"/>
    </location>
    <ligand>
        <name>ATP</name>
        <dbReference type="ChEBI" id="CHEBI:30616"/>
    </ligand>
</feature>
<accession>A0ABQ6P383</accession>